<dbReference type="InterPro" id="IPR019253">
    <property type="entry name" value="DUF2244_TM"/>
</dbReference>
<organism evidence="2 3">
    <name type="scientific">Neogemmobacter tilapiae</name>
    <dbReference type="NCBI Taxonomy" id="875041"/>
    <lineage>
        <taxon>Bacteria</taxon>
        <taxon>Pseudomonadati</taxon>
        <taxon>Pseudomonadota</taxon>
        <taxon>Alphaproteobacteria</taxon>
        <taxon>Rhodobacterales</taxon>
        <taxon>Paracoccaceae</taxon>
        <taxon>Neogemmobacter</taxon>
    </lineage>
</organism>
<keyword evidence="1" id="KW-0472">Membrane</keyword>
<dbReference type="RefSeq" id="WP_189413379.1">
    <property type="nucleotide sequence ID" value="NZ_BMYJ01000014.1"/>
</dbReference>
<gene>
    <name evidence="2" type="ORF">GCM10007315_34430</name>
</gene>
<evidence type="ECO:0000256" key="1">
    <source>
        <dbReference type="SAM" id="Phobius"/>
    </source>
</evidence>
<reference evidence="2" key="1">
    <citation type="journal article" date="2014" name="Int. J. Syst. Evol. Microbiol.">
        <title>Complete genome sequence of Corynebacterium casei LMG S-19264T (=DSM 44701T), isolated from a smear-ripened cheese.</title>
        <authorList>
            <consortium name="US DOE Joint Genome Institute (JGI-PGF)"/>
            <person name="Walter F."/>
            <person name="Albersmeier A."/>
            <person name="Kalinowski J."/>
            <person name="Ruckert C."/>
        </authorList>
    </citation>
    <scope>NUCLEOTIDE SEQUENCE</scope>
    <source>
        <strain evidence="2">KCTC 23310</strain>
    </source>
</reference>
<feature type="transmembrane region" description="Helical" evidence="1">
    <location>
        <begin position="46"/>
        <end position="66"/>
    </location>
</feature>
<comment type="caution">
    <text evidence="2">The sequence shown here is derived from an EMBL/GenBank/DDBJ whole genome shotgun (WGS) entry which is preliminary data.</text>
</comment>
<protein>
    <recommendedName>
        <fullName evidence="4">DUF2244 domain-containing protein</fullName>
    </recommendedName>
</protein>
<reference evidence="2" key="2">
    <citation type="submission" date="2020-09" db="EMBL/GenBank/DDBJ databases">
        <authorList>
            <person name="Sun Q."/>
            <person name="Kim S."/>
        </authorList>
    </citation>
    <scope>NUCLEOTIDE SEQUENCE</scope>
    <source>
        <strain evidence="2">KCTC 23310</strain>
    </source>
</reference>
<sequence length="155" mass="17571">MPYQWTTPQHLRLWPHRALKPQGFVVFVGGTAALMALPLLSLIGLGAMWVMLGFLGLALAAMWFALRISWQRGVIVEDLSLGTEQMTLIRRGPGDFYREWQANRYWVRPVLHPTQGPVPQYLTLQGGPREVELGRFLSEGERVALHAELQAALRR</sequence>
<evidence type="ECO:0000313" key="2">
    <source>
        <dbReference type="EMBL" id="GHC66689.1"/>
    </source>
</evidence>
<proteinExistence type="predicted"/>
<keyword evidence="1" id="KW-0812">Transmembrane</keyword>
<keyword evidence="1" id="KW-1133">Transmembrane helix</keyword>
<keyword evidence="3" id="KW-1185">Reference proteome</keyword>
<accession>A0A918TY40</accession>
<name>A0A918TY40_9RHOB</name>
<dbReference type="Proteomes" id="UP000638981">
    <property type="component" value="Unassembled WGS sequence"/>
</dbReference>
<evidence type="ECO:0000313" key="3">
    <source>
        <dbReference type="Proteomes" id="UP000638981"/>
    </source>
</evidence>
<evidence type="ECO:0008006" key="4">
    <source>
        <dbReference type="Google" id="ProtNLM"/>
    </source>
</evidence>
<feature type="transmembrane region" description="Helical" evidence="1">
    <location>
        <begin position="21"/>
        <end position="40"/>
    </location>
</feature>
<dbReference type="AlphaFoldDB" id="A0A918TY40"/>
<dbReference type="EMBL" id="BMYJ01000014">
    <property type="protein sequence ID" value="GHC66689.1"/>
    <property type="molecule type" value="Genomic_DNA"/>
</dbReference>
<dbReference type="Pfam" id="PF10003">
    <property type="entry name" value="DUF2244"/>
    <property type="match status" value="1"/>
</dbReference>